<sequence>MPQSLPLHVAVNTRFLLPGGHLEGIGRFTFETLRHLVAQHPAVTFHFLFDRAYDARYLLGPNVVPHVLSPPARHPLLYVAWFEGAVALWLARHRPAAFLSPDGFTTLNTRVPRVTVLHDLAFEHFPLDVDLLTRRYYQFFTPRFARASAQLVAVSEATRADIVQTYGIAPTKISVAYNAPADWFRPLPEAAQAEIHQRFSQGQPYFLFVGALQPRKNLAHLLRAFDQFKATAGAAEAQLLIVGRKAWKAGPILDAYQQMRHQSAVHFTGRVADDELAGLYTAALATVYVPYFEGFGIPIVEAQASGCPVLTSNVSSMPEVAGPGGALLADPLDVGSIAAGLTRLWHEPALRQQLVAQGYENLSRFSWARSAEVLWEALEKAMNQR</sequence>
<evidence type="ECO:0000259" key="3">
    <source>
        <dbReference type="Pfam" id="PF13439"/>
    </source>
</evidence>
<feature type="domain" description="Glycosyl transferase family 1" evidence="2">
    <location>
        <begin position="199"/>
        <end position="360"/>
    </location>
</feature>
<dbReference type="AlphaFoldDB" id="A0A9X2AH03"/>
<dbReference type="CDD" id="cd03809">
    <property type="entry name" value="GT4_MtfB-like"/>
    <property type="match status" value="1"/>
</dbReference>
<comment type="caution">
    <text evidence="4">The sequence shown here is derived from an EMBL/GenBank/DDBJ whole genome shotgun (WGS) entry which is preliminary data.</text>
</comment>
<dbReference type="InterPro" id="IPR001296">
    <property type="entry name" value="Glyco_trans_1"/>
</dbReference>
<dbReference type="Proteomes" id="UP001139193">
    <property type="component" value="Unassembled WGS sequence"/>
</dbReference>
<dbReference type="Pfam" id="PF13439">
    <property type="entry name" value="Glyco_transf_4"/>
    <property type="match status" value="1"/>
</dbReference>
<dbReference type="PANTHER" id="PTHR46401:SF2">
    <property type="entry name" value="GLYCOSYLTRANSFERASE WBBK-RELATED"/>
    <property type="match status" value="1"/>
</dbReference>
<accession>A0A9X2AH03</accession>
<keyword evidence="1" id="KW-0808">Transferase</keyword>
<evidence type="ECO:0000259" key="2">
    <source>
        <dbReference type="Pfam" id="PF00534"/>
    </source>
</evidence>
<gene>
    <name evidence="4" type="ORF">MON38_05645</name>
</gene>
<dbReference type="SUPFAM" id="SSF53756">
    <property type="entry name" value="UDP-Glycosyltransferase/glycogen phosphorylase"/>
    <property type="match status" value="1"/>
</dbReference>
<dbReference type="RefSeq" id="WP_241935178.1">
    <property type="nucleotide sequence ID" value="NZ_JALBGC010000002.1"/>
</dbReference>
<dbReference type="Gene3D" id="3.40.50.2000">
    <property type="entry name" value="Glycogen Phosphorylase B"/>
    <property type="match status" value="2"/>
</dbReference>
<dbReference type="PANTHER" id="PTHR46401">
    <property type="entry name" value="GLYCOSYLTRANSFERASE WBBK-RELATED"/>
    <property type="match status" value="1"/>
</dbReference>
<dbReference type="GO" id="GO:0009103">
    <property type="term" value="P:lipopolysaccharide biosynthetic process"/>
    <property type="evidence" value="ECO:0007669"/>
    <property type="project" value="TreeGrafter"/>
</dbReference>
<evidence type="ECO:0000256" key="1">
    <source>
        <dbReference type="ARBA" id="ARBA00022679"/>
    </source>
</evidence>
<evidence type="ECO:0000313" key="4">
    <source>
        <dbReference type="EMBL" id="MCI1186895.1"/>
    </source>
</evidence>
<feature type="domain" description="Glycosyltransferase subfamily 4-like N-terminal" evidence="3">
    <location>
        <begin position="24"/>
        <end position="178"/>
    </location>
</feature>
<keyword evidence="5" id="KW-1185">Reference proteome</keyword>
<evidence type="ECO:0000313" key="5">
    <source>
        <dbReference type="Proteomes" id="UP001139193"/>
    </source>
</evidence>
<dbReference type="InterPro" id="IPR028098">
    <property type="entry name" value="Glyco_trans_4-like_N"/>
</dbReference>
<organism evidence="4 5">
    <name type="scientific">Hymenobacter cyanobacteriorum</name>
    <dbReference type="NCBI Taxonomy" id="2926463"/>
    <lineage>
        <taxon>Bacteria</taxon>
        <taxon>Pseudomonadati</taxon>
        <taxon>Bacteroidota</taxon>
        <taxon>Cytophagia</taxon>
        <taxon>Cytophagales</taxon>
        <taxon>Hymenobacteraceae</taxon>
        <taxon>Hymenobacter</taxon>
    </lineage>
</organism>
<proteinExistence type="predicted"/>
<name>A0A9X2AH03_9BACT</name>
<dbReference type="EMBL" id="JALBGC010000002">
    <property type="protein sequence ID" value="MCI1186895.1"/>
    <property type="molecule type" value="Genomic_DNA"/>
</dbReference>
<protein>
    <submittedName>
        <fullName evidence="4">Glycosyltransferase family 4 protein</fullName>
    </submittedName>
</protein>
<dbReference type="GO" id="GO:0016757">
    <property type="term" value="F:glycosyltransferase activity"/>
    <property type="evidence" value="ECO:0007669"/>
    <property type="project" value="InterPro"/>
</dbReference>
<reference evidence="4" key="1">
    <citation type="submission" date="2022-03" db="EMBL/GenBank/DDBJ databases">
        <title>Bacterial whole genome sequence for Hymenobacter sp. DH14.</title>
        <authorList>
            <person name="Le V."/>
        </authorList>
    </citation>
    <scope>NUCLEOTIDE SEQUENCE</scope>
    <source>
        <strain evidence="4">DH14</strain>
    </source>
</reference>
<dbReference type="Pfam" id="PF00534">
    <property type="entry name" value="Glycos_transf_1"/>
    <property type="match status" value="1"/>
</dbReference>